<dbReference type="Proteomes" id="UP001551011">
    <property type="component" value="Unassembled WGS sequence"/>
</dbReference>
<dbReference type="Gene3D" id="3.40.1580.10">
    <property type="entry name" value="SMI1/KNR4-like"/>
    <property type="match status" value="1"/>
</dbReference>
<evidence type="ECO:0000313" key="2">
    <source>
        <dbReference type="EMBL" id="MEU5712231.1"/>
    </source>
</evidence>
<gene>
    <name evidence="2" type="ORF">AB0H04_36220</name>
</gene>
<proteinExistence type="predicted"/>
<dbReference type="RefSeq" id="WP_359260424.1">
    <property type="nucleotide sequence ID" value="NZ_JBFAEG010000033.1"/>
</dbReference>
<dbReference type="SMART" id="SM00860">
    <property type="entry name" value="SMI1_KNR4"/>
    <property type="match status" value="1"/>
</dbReference>
<accession>A0ABV3AJV7</accession>
<evidence type="ECO:0000313" key="3">
    <source>
        <dbReference type="Proteomes" id="UP001551011"/>
    </source>
</evidence>
<dbReference type="Pfam" id="PF09346">
    <property type="entry name" value="SMI1_KNR4"/>
    <property type="match status" value="1"/>
</dbReference>
<name>A0ABV3AJV7_9ACTN</name>
<evidence type="ECO:0000259" key="1">
    <source>
        <dbReference type="SMART" id="SM00860"/>
    </source>
</evidence>
<dbReference type="EMBL" id="JBFAEG010000033">
    <property type="protein sequence ID" value="MEU5712231.1"/>
    <property type="molecule type" value="Genomic_DNA"/>
</dbReference>
<protein>
    <submittedName>
        <fullName evidence="2">SMI1/KNR4 family protein</fullName>
    </submittedName>
</protein>
<sequence>MGDAAVEQAGQVCGDAFDVQPGPAAEPGAQVGVLPIFTRAARGLRDIGTRTGARRLSYVGAASDRLTGWEPLGISVDWAAIEGELGVPLPADYKELYEAFSGGVFGDSLYFLGRDEGRAFDFLTQWRVDLSVDQDSRLGNVSAVEPYAIYAPGGKGLVEWGSTEWADEYFWLIDAERPGEYPVLARSNDVGAWHRYDMSTSEFLYRVLADADFRPFGFAQYDLGTTFTPGSGDPFDGRPL</sequence>
<dbReference type="InterPro" id="IPR018958">
    <property type="entry name" value="Knr4/Smi1-like_dom"/>
</dbReference>
<dbReference type="InterPro" id="IPR037883">
    <property type="entry name" value="Knr4/Smi1-like_sf"/>
</dbReference>
<comment type="caution">
    <text evidence="2">The sequence shown here is derived from an EMBL/GenBank/DDBJ whole genome shotgun (WGS) entry which is preliminary data.</text>
</comment>
<organism evidence="2 3">
    <name type="scientific">Streptomyces flaveolus</name>
    <dbReference type="NCBI Taxonomy" id="67297"/>
    <lineage>
        <taxon>Bacteria</taxon>
        <taxon>Bacillati</taxon>
        <taxon>Actinomycetota</taxon>
        <taxon>Actinomycetes</taxon>
        <taxon>Kitasatosporales</taxon>
        <taxon>Streptomycetaceae</taxon>
        <taxon>Streptomyces</taxon>
    </lineage>
</organism>
<feature type="domain" description="Knr4/Smi1-like" evidence="1">
    <location>
        <begin position="73"/>
        <end position="206"/>
    </location>
</feature>
<keyword evidence="3" id="KW-1185">Reference proteome</keyword>
<dbReference type="SUPFAM" id="SSF160631">
    <property type="entry name" value="SMI1/KNR4-like"/>
    <property type="match status" value="1"/>
</dbReference>
<reference evidence="2 3" key="1">
    <citation type="submission" date="2024-06" db="EMBL/GenBank/DDBJ databases">
        <title>The Natural Products Discovery Center: Release of the First 8490 Sequenced Strains for Exploring Actinobacteria Biosynthetic Diversity.</title>
        <authorList>
            <person name="Kalkreuter E."/>
            <person name="Kautsar S.A."/>
            <person name="Yang D."/>
            <person name="Bader C.D."/>
            <person name="Teijaro C.N."/>
            <person name="Fluegel L."/>
            <person name="Davis C.M."/>
            <person name="Simpson J.R."/>
            <person name="Lauterbach L."/>
            <person name="Steele A.D."/>
            <person name="Gui C."/>
            <person name="Meng S."/>
            <person name="Li G."/>
            <person name="Viehrig K."/>
            <person name="Ye F."/>
            <person name="Su P."/>
            <person name="Kiefer A.F."/>
            <person name="Nichols A."/>
            <person name="Cepeda A.J."/>
            <person name="Yan W."/>
            <person name="Fan B."/>
            <person name="Jiang Y."/>
            <person name="Adhikari A."/>
            <person name="Zheng C.-J."/>
            <person name="Schuster L."/>
            <person name="Cowan T.M."/>
            <person name="Smanski M.J."/>
            <person name="Chevrette M.G."/>
            <person name="De Carvalho L.P.S."/>
            <person name="Shen B."/>
        </authorList>
    </citation>
    <scope>NUCLEOTIDE SEQUENCE [LARGE SCALE GENOMIC DNA]</scope>
    <source>
        <strain evidence="2 3">NPDC020594</strain>
    </source>
</reference>